<dbReference type="SMART" id="SM00418">
    <property type="entry name" value="HTH_ARSR"/>
    <property type="match status" value="1"/>
</dbReference>
<gene>
    <name evidence="2" type="ORF">DK847_05420</name>
</gene>
<dbReference type="InterPro" id="IPR011991">
    <property type="entry name" value="ArsR-like_HTH"/>
</dbReference>
<dbReference type="Proteomes" id="UP000248795">
    <property type="component" value="Unassembled WGS sequence"/>
</dbReference>
<dbReference type="PROSITE" id="PS50987">
    <property type="entry name" value="HTH_ARSR_2"/>
    <property type="match status" value="1"/>
</dbReference>
<dbReference type="PANTHER" id="PTHR38600:SF2">
    <property type="entry name" value="SLL0088 PROTEIN"/>
    <property type="match status" value="1"/>
</dbReference>
<dbReference type="PANTHER" id="PTHR38600">
    <property type="entry name" value="TRANSCRIPTIONAL REGULATORY PROTEIN"/>
    <property type="match status" value="1"/>
</dbReference>
<dbReference type="InterPro" id="IPR036390">
    <property type="entry name" value="WH_DNA-bd_sf"/>
</dbReference>
<accession>A0A2W2BQ70</accession>
<dbReference type="NCBIfam" id="NF033788">
    <property type="entry name" value="HTH_metalloreg"/>
    <property type="match status" value="1"/>
</dbReference>
<dbReference type="SUPFAM" id="SSF46785">
    <property type="entry name" value="Winged helix' DNA-binding domain"/>
    <property type="match status" value="1"/>
</dbReference>
<dbReference type="PRINTS" id="PR00778">
    <property type="entry name" value="HTHARSR"/>
</dbReference>
<evidence type="ECO:0000313" key="2">
    <source>
        <dbReference type="EMBL" id="PZF77867.1"/>
    </source>
</evidence>
<evidence type="ECO:0000313" key="3">
    <source>
        <dbReference type="Proteomes" id="UP000248795"/>
    </source>
</evidence>
<name>A0A2W2BQ70_9HYPH</name>
<dbReference type="CDD" id="cd00090">
    <property type="entry name" value="HTH_ARSR"/>
    <property type="match status" value="1"/>
</dbReference>
<reference evidence="3" key="1">
    <citation type="submission" date="2018-06" db="EMBL/GenBank/DDBJ databases">
        <title>Aestuariibacter litoralis strain KCTC 52945T.</title>
        <authorList>
            <person name="Li X."/>
            <person name="Salam N."/>
            <person name="Li J.-L."/>
            <person name="Chen Y.-M."/>
            <person name="Yang Z.-W."/>
            <person name="Zhang L.-Y."/>
            <person name="Han M.-X."/>
            <person name="Xiao M."/>
            <person name="Li W.-J."/>
        </authorList>
    </citation>
    <scope>NUCLEOTIDE SEQUENCE [LARGE SCALE GENOMIC DNA]</scope>
    <source>
        <strain evidence="3">KCTC 52945</strain>
    </source>
</reference>
<keyword evidence="3" id="KW-1185">Reference proteome</keyword>
<dbReference type="Gene3D" id="1.10.10.10">
    <property type="entry name" value="Winged helix-like DNA-binding domain superfamily/Winged helix DNA-binding domain"/>
    <property type="match status" value="1"/>
</dbReference>
<organism evidence="2 3">
    <name type="scientific">Aestuariivirga litoralis</name>
    <dbReference type="NCBI Taxonomy" id="2650924"/>
    <lineage>
        <taxon>Bacteria</taxon>
        <taxon>Pseudomonadati</taxon>
        <taxon>Pseudomonadota</taxon>
        <taxon>Alphaproteobacteria</taxon>
        <taxon>Hyphomicrobiales</taxon>
        <taxon>Aestuariivirgaceae</taxon>
        <taxon>Aestuariivirga</taxon>
    </lineage>
</organism>
<dbReference type="GO" id="GO:0003700">
    <property type="term" value="F:DNA-binding transcription factor activity"/>
    <property type="evidence" value="ECO:0007669"/>
    <property type="project" value="InterPro"/>
</dbReference>
<dbReference type="RefSeq" id="WP_111196626.1">
    <property type="nucleotide sequence ID" value="NZ_QKVK01000002.1"/>
</dbReference>
<sequence>MDHLTDVFTAMAHPSRRIIIERLVKGPARFTDVAEGFDTALNAVTKHLKVMERAGLIERTRKGREVFISLKPEPLREAASWIHRYEQFWTERLDQFQQHFKAKREKH</sequence>
<dbReference type="InterPro" id="IPR036388">
    <property type="entry name" value="WH-like_DNA-bd_sf"/>
</dbReference>
<proteinExistence type="predicted"/>
<dbReference type="Pfam" id="PF12840">
    <property type="entry name" value="HTH_20"/>
    <property type="match status" value="1"/>
</dbReference>
<dbReference type="AlphaFoldDB" id="A0A2W2BQ70"/>
<feature type="domain" description="HTH arsR-type" evidence="1">
    <location>
        <begin position="1"/>
        <end position="90"/>
    </location>
</feature>
<evidence type="ECO:0000259" key="1">
    <source>
        <dbReference type="PROSITE" id="PS50987"/>
    </source>
</evidence>
<dbReference type="EMBL" id="QKVK01000002">
    <property type="protein sequence ID" value="PZF77867.1"/>
    <property type="molecule type" value="Genomic_DNA"/>
</dbReference>
<protein>
    <submittedName>
        <fullName evidence="2">ArsR family transcriptional regulator</fullName>
    </submittedName>
</protein>
<dbReference type="InterPro" id="IPR001845">
    <property type="entry name" value="HTH_ArsR_DNA-bd_dom"/>
</dbReference>
<comment type="caution">
    <text evidence="2">The sequence shown here is derived from an EMBL/GenBank/DDBJ whole genome shotgun (WGS) entry which is preliminary data.</text>
</comment>